<dbReference type="InterPro" id="IPR030846">
    <property type="entry name" value="DnaG_bac"/>
</dbReference>
<evidence type="ECO:0000256" key="7">
    <source>
        <dbReference type="ARBA" id="ARBA00022771"/>
    </source>
</evidence>
<dbReference type="SMART" id="SM00493">
    <property type="entry name" value="TOPRIM"/>
    <property type="match status" value="1"/>
</dbReference>
<keyword evidence="2 12" id="KW-0639">Primosome</keyword>
<dbReference type="PROSITE" id="PS50880">
    <property type="entry name" value="TOPRIM"/>
    <property type="match status" value="1"/>
</dbReference>
<comment type="similarity">
    <text evidence="12 13">Belongs to the DnaG primase family.</text>
</comment>
<evidence type="ECO:0000256" key="14">
    <source>
        <dbReference type="PIRSR" id="PIRSR002811-1"/>
    </source>
</evidence>
<accession>A0A844GS21</accession>
<dbReference type="InterPro" id="IPR006295">
    <property type="entry name" value="DNA_primase_DnaG"/>
</dbReference>
<keyword evidence="8 12" id="KW-0862">Zinc</keyword>
<dbReference type="GO" id="GO:0003677">
    <property type="term" value="F:DNA binding"/>
    <property type="evidence" value="ECO:0007669"/>
    <property type="project" value="UniProtKB-KW"/>
</dbReference>
<evidence type="ECO:0000313" key="16">
    <source>
        <dbReference type="EMBL" id="MTF37719.1"/>
    </source>
</evidence>
<evidence type="ECO:0000256" key="1">
    <source>
        <dbReference type="ARBA" id="ARBA00022478"/>
    </source>
</evidence>
<sequence>MEIGNFRLHPDTIAEVKERVDLVEIVSDYVVIQKKGRQYTGLCPFHDEKTPSFTVNPTKQLYYCFGCGAGGGAIKFLMEIGKQSFKDVILNLAQRYQIPVKTLGAEEQKEIQKQISLQEQLYEILAVANYFYQHSLQQEEGKFALDYLLNQRGLSKENIEEYKLGYAPSGWNTLYNYLVEIKNYPLLLVEQAGLIRKKSKGDGYIDYFRDRLTIPIQDNQGRIIAFGARSLDGSEPKYLNSPETDLFSKSKTLFGINYAQSEIIKQDKVIVVEGYFDAIALQLAGIKNVVAVLGTALTEKHIKQLSRYTQSKEIIVNFDADKAGVKATERAIKEVESLVYAGQIKLKILTIPEGKDADEFLKSHEDSINKYQELISKASLWLDWQIEQLIEGYNLTKSDDYEIVFSSLSRLLNKISNQATRDHYLSSCAEILSSKRSNLIGLNSEDFKRIYQSLKQSLKQFNNGFNRKKYYKSLGKSFQNQQTSEAEFLLLLVYIHCPSYREQILDLLEEKDLVFSLAHHRFLWQKIHEVPVSQVMEKNTNYLLLTLQETIIDNSEFNQLLIPLFHLQENKQPILSDPSHYIQAAIASLETINLEKYKQYCQQKYSEFSQENNYEKMDFYQQEIINAINELERLKSLRKD</sequence>
<dbReference type="InterPro" id="IPR013264">
    <property type="entry name" value="DNAG_N"/>
</dbReference>
<dbReference type="GO" id="GO:0003899">
    <property type="term" value="F:DNA-directed RNA polymerase activity"/>
    <property type="evidence" value="ECO:0007669"/>
    <property type="project" value="UniProtKB-UniRule"/>
</dbReference>
<keyword evidence="6 12" id="KW-0479">Metal-binding</keyword>
<protein>
    <recommendedName>
        <fullName evidence="12 13">DNA primase</fullName>
        <ecNumber evidence="12">2.7.7.101</ecNumber>
    </recommendedName>
</protein>
<evidence type="ECO:0000256" key="10">
    <source>
        <dbReference type="ARBA" id="ARBA00023125"/>
    </source>
</evidence>
<dbReference type="PIRSF" id="PIRSF002811">
    <property type="entry name" value="DnaG"/>
    <property type="match status" value="1"/>
</dbReference>
<dbReference type="FunFam" id="3.90.580.10:FF:000001">
    <property type="entry name" value="DNA primase"/>
    <property type="match status" value="1"/>
</dbReference>
<dbReference type="GO" id="GO:0008270">
    <property type="term" value="F:zinc ion binding"/>
    <property type="evidence" value="ECO:0007669"/>
    <property type="project" value="UniProtKB-UniRule"/>
</dbReference>
<dbReference type="PANTHER" id="PTHR30313">
    <property type="entry name" value="DNA PRIMASE"/>
    <property type="match status" value="1"/>
</dbReference>
<evidence type="ECO:0000256" key="11">
    <source>
        <dbReference type="ARBA" id="ARBA00023163"/>
    </source>
</evidence>
<evidence type="ECO:0000256" key="6">
    <source>
        <dbReference type="ARBA" id="ARBA00022723"/>
    </source>
</evidence>
<dbReference type="Pfam" id="PF08275">
    <property type="entry name" value="DNAG_N"/>
    <property type="match status" value="1"/>
</dbReference>
<comment type="domain">
    <text evidence="12">Contains an N-terminal zinc-binding domain, a central core domain that contains the primase activity, and a C-terminal DnaB-binding domain.</text>
</comment>
<keyword evidence="9" id="KW-0460">Magnesium</keyword>
<dbReference type="PANTHER" id="PTHR30313:SF2">
    <property type="entry name" value="DNA PRIMASE"/>
    <property type="match status" value="1"/>
</dbReference>
<feature type="zinc finger region" description="CHC2-type" evidence="12 14">
    <location>
        <begin position="43"/>
        <end position="67"/>
    </location>
</feature>
<keyword evidence="10 12" id="KW-0238">DNA-binding</keyword>
<dbReference type="Pfam" id="PF13155">
    <property type="entry name" value="Toprim_2"/>
    <property type="match status" value="1"/>
</dbReference>
<dbReference type="AlphaFoldDB" id="A0A844GS21"/>
<comment type="catalytic activity">
    <reaction evidence="12">
        <text>ssDNA + n NTP = ssDNA/pppN(pN)n-1 hybrid + (n-1) diphosphate.</text>
        <dbReference type="EC" id="2.7.7.101"/>
    </reaction>
</comment>
<dbReference type="SMART" id="SM00400">
    <property type="entry name" value="ZnF_CHCC"/>
    <property type="match status" value="1"/>
</dbReference>
<dbReference type="NCBIfam" id="TIGR01391">
    <property type="entry name" value="dnaG"/>
    <property type="match status" value="1"/>
</dbReference>
<evidence type="ECO:0000256" key="5">
    <source>
        <dbReference type="ARBA" id="ARBA00022705"/>
    </source>
</evidence>
<name>A0A844GS21_9CHRO</name>
<dbReference type="InterPro" id="IPR006171">
    <property type="entry name" value="TOPRIM_dom"/>
</dbReference>
<keyword evidence="3 12" id="KW-0808">Transferase</keyword>
<evidence type="ECO:0000256" key="9">
    <source>
        <dbReference type="ARBA" id="ARBA00022842"/>
    </source>
</evidence>
<dbReference type="SUPFAM" id="SSF57783">
    <property type="entry name" value="Zinc beta-ribbon"/>
    <property type="match status" value="1"/>
</dbReference>
<dbReference type="SUPFAM" id="SSF56731">
    <property type="entry name" value="DNA primase core"/>
    <property type="match status" value="1"/>
</dbReference>
<dbReference type="InterPro" id="IPR019475">
    <property type="entry name" value="DNA_primase_DnaB-bd"/>
</dbReference>
<dbReference type="Gene3D" id="3.90.580.10">
    <property type="entry name" value="Zinc finger, CHC2-type domain"/>
    <property type="match status" value="1"/>
</dbReference>
<keyword evidence="4 12" id="KW-0548">Nucleotidyltransferase</keyword>
<dbReference type="FunFam" id="3.90.980.10:FF:000001">
    <property type="entry name" value="DNA primase"/>
    <property type="match status" value="1"/>
</dbReference>
<comment type="cofactor">
    <cofactor evidence="12 13 14">
        <name>Zn(2+)</name>
        <dbReference type="ChEBI" id="CHEBI:29105"/>
    </cofactor>
    <text evidence="12 13 14">Binds 1 zinc ion per monomer.</text>
</comment>
<evidence type="ECO:0000256" key="13">
    <source>
        <dbReference type="PIRNR" id="PIRNR002811"/>
    </source>
</evidence>
<evidence type="ECO:0000256" key="3">
    <source>
        <dbReference type="ARBA" id="ARBA00022679"/>
    </source>
</evidence>
<keyword evidence="11 12" id="KW-0804">Transcription</keyword>
<dbReference type="Gene3D" id="3.90.980.10">
    <property type="entry name" value="DNA primase, catalytic core, N-terminal domain"/>
    <property type="match status" value="1"/>
</dbReference>
<dbReference type="InterPro" id="IPR034151">
    <property type="entry name" value="TOPRIM_DnaG_bac"/>
</dbReference>
<dbReference type="GO" id="GO:0005737">
    <property type="term" value="C:cytoplasm"/>
    <property type="evidence" value="ECO:0007669"/>
    <property type="project" value="TreeGrafter"/>
</dbReference>
<keyword evidence="1 12" id="KW-0240">DNA-directed RNA polymerase</keyword>
<dbReference type="Proteomes" id="UP000437131">
    <property type="component" value="Unassembled WGS sequence"/>
</dbReference>
<organism evidence="16 17">
    <name type="scientific">Cyanobacterium aponinum 0216</name>
    <dbReference type="NCBI Taxonomy" id="2676140"/>
    <lineage>
        <taxon>Bacteria</taxon>
        <taxon>Bacillati</taxon>
        <taxon>Cyanobacteriota</taxon>
        <taxon>Cyanophyceae</taxon>
        <taxon>Oscillatoriophycideae</taxon>
        <taxon>Chroococcales</taxon>
        <taxon>Geminocystaceae</taxon>
        <taxon>Cyanobacterium</taxon>
    </lineage>
</organism>
<feature type="domain" description="Toprim" evidence="15">
    <location>
        <begin position="267"/>
        <end position="350"/>
    </location>
</feature>
<comment type="caution">
    <text evidence="16">The sequence shown here is derived from an EMBL/GenBank/DDBJ whole genome shotgun (WGS) entry which is preliminary data.</text>
</comment>
<dbReference type="InterPro" id="IPR037068">
    <property type="entry name" value="DNA_primase_core_N_sf"/>
</dbReference>
<dbReference type="GO" id="GO:1990077">
    <property type="term" value="C:primosome complex"/>
    <property type="evidence" value="ECO:0007669"/>
    <property type="project" value="UniProtKB-KW"/>
</dbReference>
<dbReference type="EC" id="2.7.7.101" evidence="12"/>
<dbReference type="Pfam" id="PF10410">
    <property type="entry name" value="DnaB_bind"/>
    <property type="match status" value="1"/>
</dbReference>
<proteinExistence type="inferred from homology"/>
<comment type="subunit">
    <text evidence="12">Monomer. Interacts with DnaB.</text>
</comment>
<dbReference type="InterPro" id="IPR002694">
    <property type="entry name" value="Znf_CHC2"/>
</dbReference>
<dbReference type="GO" id="GO:0000428">
    <property type="term" value="C:DNA-directed RNA polymerase complex"/>
    <property type="evidence" value="ECO:0007669"/>
    <property type="project" value="UniProtKB-KW"/>
</dbReference>
<evidence type="ECO:0000256" key="2">
    <source>
        <dbReference type="ARBA" id="ARBA00022515"/>
    </source>
</evidence>
<evidence type="ECO:0000256" key="12">
    <source>
        <dbReference type="HAMAP-Rule" id="MF_00974"/>
    </source>
</evidence>
<dbReference type="InterPro" id="IPR036977">
    <property type="entry name" value="DNA_primase_Znf_CHC2"/>
</dbReference>
<evidence type="ECO:0000259" key="15">
    <source>
        <dbReference type="PROSITE" id="PS50880"/>
    </source>
</evidence>
<gene>
    <name evidence="12" type="primary">dnaG</name>
    <name evidence="16" type="ORF">GGC33_02070</name>
</gene>
<dbReference type="GO" id="GO:0006269">
    <property type="term" value="P:DNA replication, synthesis of primer"/>
    <property type="evidence" value="ECO:0007669"/>
    <property type="project" value="UniProtKB-UniRule"/>
</dbReference>
<dbReference type="EMBL" id="WMIA01000002">
    <property type="protein sequence ID" value="MTF37719.1"/>
    <property type="molecule type" value="Genomic_DNA"/>
</dbReference>
<evidence type="ECO:0000313" key="17">
    <source>
        <dbReference type="Proteomes" id="UP000437131"/>
    </source>
</evidence>
<dbReference type="RefSeq" id="WP_155082575.1">
    <property type="nucleotide sequence ID" value="NZ_WMIA01000002.1"/>
</dbReference>
<comment type="function">
    <text evidence="12 13">RNA polymerase that catalyzes the synthesis of short RNA molecules used as primers for DNA polymerase during DNA replication.</text>
</comment>
<reference evidence="16 17" key="1">
    <citation type="submission" date="2019-11" db="EMBL/GenBank/DDBJ databases">
        <title>Isolation of a new High Light Tolerant Cyanobacteria.</title>
        <authorList>
            <person name="Dobson Z."/>
            <person name="Vaughn N."/>
            <person name="Vaughn M."/>
            <person name="Fromme P."/>
            <person name="Mazor Y."/>
        </authorList>
    </citation>
    <scope>NUCLEOTIDE SEQUENCE [LARGE SCALE GENOMIC DNA]</scope>
    <source>
        <strain evidence="16 17">0216</strain>
    </source>
</reference>
<evidence type="ECO:0000256" key="4">
    <source>
        <dbReference type="ARBA" id="ARBA00022695"/>
    </source>
</evidence>
<dbReference type="HAMAP" id="MF_00974">
    <property type="entry name" value="DNA_primase_DnaG"/>
    <property type="match status" value="1"/>
</dbReference>
<evidence type="ECO:0000256" key="8">
    <source>
        <dbReference type="ARBA" id="ARBA00022833"/>
    </source>
</evidence>
<dbReference type="Pfam" id="PF01807">
    <property type="entry name" value="Zn_ribbon_DnaG"/>
    <property type="match status" value="1"/>
</dbReference>
<dbReference type="InterPro" id="IPR050219">
    <property type="entry name" value="DnaG_primase"/>
</dbReference>
<dbReference type="FunFam" id="3.40.1360.10:FF:000002">
    <property type="entry name" value="DNA primase"/>
    <property type="match status" value="1"/>
</dbReference>
<keyword evidence="7 12" id="KW-0863">Zinc-finger</keyword>
<dbReference type="Gene3D" id="3.40.1360.10">
    <property type="match status" value="1"/>
</dbReference>
<dbReference type="CDD" id="cd03364">
    <property type="entry name" value="TOPRIM_DnaG_primases"/>
    <property type="match status" value="1"/>
</dbReference>
<keyword evidence="5 12" id="KW-0235">DNA replication</keyword>